<organism evidence="2 3">
    <name type="scientific">Candidatus Chloroploca mongolica</name>
    <dbReference type="NCBI Taxonomy" id="2528176"/>
    <lineage>
        <taxon>Bacteria</taxon>
        <taxon>Bacillati</taxon>
        <taxon>Chloroflexota</taxon>
        <taxon>Chloroflexia</taxon>
        <taxon>Chloroflexales</taxon>
        <taxon>Chloroflexineae</taxon>
        <taxon>Oscillochloridaceae</taxon>
        <taxon>Candidatus Chloroploca</taxon>
    </lineage>
</organism>
<evidence type="ECO:0000313" key="3">
    <source>
        <dbReference type="Proteomes" id="UP001193081"/>
    </source>
</evidence>
<evidence type="ECO:0000313" key="2">
    <source>
        <dbReference type="EMBL" id="MBP1466192.1"/>
    </source>
</evidence>
<dbReference type="InterPro" id="IPR024534">
    <property type="entry name" value="JetD_C"/>
</dbReference>
<keyword evidence="3" id="KW-1185">Reference proteome</keyword>
<gene>
    <name evidence="2" type="ORF">EYB53_010790</name>
</gene>
<accession>A0ABS4D9U3</accession>
<dbReference type="Proteomes" id="UP001193081">
    <property type="component" value="Unassembled WGS sequence"/>
</dbReference>
<protein>
    <submittedName>
        <fullName evidence="2">DUF2399 domain-containing protein</fullName>
    </submittedName>
</protein>
<evidence type="ECO:0000259" key="1">
    <source>
        <dbReference type="Pfam" id="PF09983"/>
    </source>
</evidence>
<reference evidence="2 3" key="1">
    <citation type="submission" date="2021-03" db="EMBL/GenBank/DDBJ databases">
        <authorList>
            <person name="Grouzdev D.S."/>
        </authorList>
    </citation>
    <scope>NUCLEOTIDE SEQUENCE [LARGE SCALE GENOMIC DNA]</scope>
    <source>
        <strain evidence="2 3">M50-1</strain>
    </source>
</reference>
<proteinExistence type="predicted"/>
<sequence>MKPPTWIAQLAHDGAVAYSQISRAHETLLAQLRALRLVEVDVQGSRRRVIVREPDGFAEWLAKHYPDVVAPPVPGQRAANIARVRNSKSGLVTHTAQPLLLRWFSSEPASPWAELTRRCGMIGITSDRLAVLDLPDLWTLLTVENWESFLALDDAPQTGTIIAVFTGGNIAETTLQALAALRPAPGYAVHFGDYDWSGLAIYRRIRAVFPQSLLHVPADLATLFHRFANHELLHGQLPLVAREDDSSEVRAVIALIAQYNAGLEQEIVPPPRL</sequence>
<dbReference type="Pfam" id="PF09983">
    <property type="entry name" value="JetD_C"/>
    <property type="match status" value="1"/>
</dbReference>
<comment type="caution">
    <text evidence="2">The sequence shown here is derived from an EMBL/GenBank/DDBJ whole genome shotgun (WGS) entry which is preliminary data.</text>
</comment>
<dbReference type="RefSeq" id="WP_135478197.1">
    <property type="nucleotide sequence ID" value="NZ_SIJK02000016.1"/>
</dbReference>
<feature type="domain" description="Wadjet protein JetD C-terminal" evidence="1">
    <location>
        <begin position="122"/>
        <end position="268"/>
    </location>
</feature>
<name>A0ABS4D9U3_9CHLR</name>
<dbReference type="EMBL" id="SIJK02000016">
    <property type="protein sequence ID" value="MBP1466192.1"/>
    <property type="molecule type" value="Genomic_DNA"/>
</dbReference>